<evidence type="ECO:0000256" key="9">
    <source>
        <dbReference type="ARBA" id="ARBA00022679"/>
    </source>
</evidence>
<evidence type="ECO:0000256" key="2">
    <source>
        <dbReference type="ARBA" id="ARBA00004651"/>
    </source>
</evidence>
<comment type="function">
    <text evidence="14">Joins adenosylcobinamide-GDP and alpha-ribazole to generate adenosylcobalamin (Ado-cobalamin). Also synthesizes adenosylcobalamin 5'-phosphate from adenosylcobinamide-GDP and alpha-ribazole 5'-phosphate.</text>
</comment>
<keyword evidence="11" id="KW-0460">Magnesium</keyword>
<dbReference type="OrthoDB" id="2123309at2759"/>
<dbReference type="EC" id="2.7.8.26" evidence="5"/>
<dbReference type="PANTHER" id="PTHR34148">
    <property type="entry name" value="ADENOSYLCOBINAMIDE-GDP RIBAZOLETRANSFERASE"/>
    <property type="match status" value="1"/>
</dbReference>
<comment type="catalytic activity">
    <reaction evidence="17">
        <text>alpha-ribazole + adenosylcob(III)inamide-GDP = adenosylcob(III)alamin + GMP + H(+)</text>
        <dbReference type="Rhea" id="RHEA:16049"/>
        <dbReference type="ChEBI" id="CHEBI:10329"/>
        <dbReference type="ChEBI" id="CHEBI:15378"/>
        <dbReference type="ChEBI" id="CHEBI:18408"/>
        <dbReference type="ChEBI" id="CHEBI:58115"/>
        <dbReference type="ChEBI" id="CHEBI:60487"/>
        <dbReference type="EC" id="2.7.8.26"/>
    </reaction>
</comment>
<dbReference type="AlphaFoldDB" id="A0A2J7ZUN4"/>
<comment type="catalytic activity">
    <reaction evidence="18">
        <text>alpha-ribazole 5'-phosphate + adenosylcob(III)inamide-GDP = adenosylcob(III)alamin 5'-phosphate + GMP + H(+)</text>
        <dbReference type="Rhea" id="RHEA:23560"/>
        <dbReference type="ChEBI" id="CHEBI:15378"/>
        <dbReference type="ChEBI" id="CHEBI:57918"/>
        <dbReference type="ChEBI" id="CHEBI:58115"/>
        <dbReference type="ChEBI" id="CHEBI:60487"/>
        <dbReference type="ChEBI" id="CHEBI:60493"/>
        <dbReference type="EC" id="2.7.8.26"/>
    </reaction>
</comment>
<dbReference type="GO" id="GO:0008818">
    <property type="term" value="F:cobalamin 5'-phosphate synthase activity"/>
    <property type="evidence" value="ECO:0007669"/>
    <property type="project" value="InterPro"/>
</dbReference>
<dbReference type="GO" id="GO:0005886">
    <property type="term" value="C:plasma membrane"/>
    <property type="evidence" value="ECO:0007669"/>
    <property type="project" value="UniProtKB-SubCell"/>
</dbReference>
<evidence type="ECO:0000313" key="20">
    <source>
        <dbReference type="EMBL" id="PNH03985.1"/>
    </source>
</evidence>
<sequence length="374" mass="38517">MAVVAVVGKKSAAAPAPAPDAAQPNDYASGVITKEEVEARGAGTDDHGDTYDPRRLWWSEYRAVNKSMSPEARSARAVAAALTRFGAAGCWAPTAATTARWRRRGPWAPTAATTARFPLFGALIGAWGAAFFAAALVLWPPGIAALISTFATVWLTGCFHEDGLADTFDGFGGGWGRAQILRIMKDSRVGTYALVGTALTLQLKAAALAALAAGPGGPAAAAAALVAVHAASRWTAIPLIYCCTYIQDDEDAKRGMYNWMAQSTRLLTARRLLLSTALAAALPLAALGAARAGAVWLVTAATAAAAGAYGNAVLGGVIGDFMGATIQVAEVLSVLCADWSRLDSLAAGSPLLVLAGVAALPVIYCRRVVDWGSC</sequence>
<gene>
    <name evidence="20" type="ORF">TSOC_009885</name>
</gene>
<comment type="similarity">
    <text evidence="4">Belongs to the CobS family.</text>
</comment>
<evidence type="ECO:0000256" key="14">
    <source>
        <dbReference type="ARBA" id="ARBA00025228"/>
    </source>
</evidence>
<feature type="transmembrane region" description="Helical" evidence="19">
    <location>
        <begin position="119"/>
        <end position="139"/>
    </location>
</feature>
<organism evidence="20 21">
    <name type="scientific">Tetrabaena socialis</name>
    <dbReference type="NCBI Taxonomy" id="47790"/>
    <lineage>
        <taxon>Eukaryota</taxon>
        <taxon>Viridiplantae</taxon>
        <taxon>Chlorophyta</taxon>
        <taxon>core chlorophytes</taxon>
        <taxon>Chlorophyceae</taxon>
        <taxon>CS clade</taxon>
        <taxon>Chlamydomonadales</taxon>
        <taxon>Tetrabaenaceae</taxon>
        <taxon>Tetrabaena</taxon>
    </lineage>
</organism>
<comment type="caution">
    <text evidence="20">The sequence shown here is derived from an EMBL/GenBank/DDBJ whole genome shotgun (WGS) entry which is preliminary data.</text>
</comment>
<keyword evidence="8" id="KW-0169">Cobalamin biosynthesis</keyword>
<dbReference type="PANTHER" id="PTHR34148:SF1">
    <property type="entry name" value="ADENOSYLCOBINAMIDE-GDP RIBAZOLETRANSFERASE"/>
    <property type="match status" value="1"/>
</dbReference>
<evidence type="ECO:0000256" key="10">
    <source>
        <dbReference type="ARBA" id="ARBA00022692"/>
    </source>
</evidence>
<dbReference type="HAMAP" id="MF_00719">
    <property type="entry name" value="CobS"/>
    <property type="match status" value="1"/>
</dbReference>
<keyword evidence="10 19" id="KW-0812">Transmembrane</keyword>
<evidence type="ECO:0000256" key="18">
    <source>
        <dbReference type="ARBA" id="ARBA00049504"/>
    </source>
</evidence>
<evidence type="ECO:0000256" key="6">
    <source>
        <dbReference type="ARBA" id="ARBA00015850"/>
    </source>
</evidence>
<comment type="cofactor">
    <cofactor evidence="1">
        <name>Mg(2+)</name>
        <dbReference type="ChEBI" id="CHEBI:18420"/>
    </cofactor>
</comment>
<evidence type="ECO:0000256" key="8">
    <source>
        <dbReference type="ARBA" id="ARBA00022573"/>
    </source>
</evidence>
<keyword evidence="9" id="KW-0808">Transferase</keyword>
<dbReference type="Proteomes" id="UP000236333">
    <property type="component" value="Unassembled WGS sequence"/>
</dbReference>
<evidence type="ECO:0000256" key="12">
    <source>
        <dbReference type="ARBA" id="ARBA00022989"/>
    </source>
</evidence>
<keyword evidence="12 19" id="KW-1133">Transmembrane helix</keyword>
<feature type="transmembrane region" description="Helical" evidence="19">
    <location>
        <begin position="267"/>
        <end position="288"/>
    </location>
</feature>
<name>A0A2J7ZUN4_9CHLO</name>
<dbReference type="EMBL" id="PGGS01000437">
    <property type="protein sequence ID" value="PNH03985.1"/>
    <property type="molecule type" value="Genomic_DNA"/>
</dbReference>
<evidence type="ECO:0000256" key="11">
    <source>
        <dbReference type="ARBA" id="ARBA00022842"/>
    </source>
</evidence>
<keyword evidence="13 19" id="KW-0472">Membrane</keyword>
<dbReference type="GO" id="GO:0051073">
    <property type="term" value="F:adenosylcobinamide-GDP ribazoletransferase activity"/>
    <property type="evidence" value="ECO:0007669"/>
    <property type="project" value="UniProtKB-EC"/>
</dbReference>
<evidence type="ECO:0000256" key="3">
    <source>
        <dbReference type="ARBA" id="ARBA00004663"/>
    </source>
</evidence>
<keyword evidence="21" id="KW-1185">Reference proteome</keyword>
<evidence type="ECO:0000256" key="1">
    <source>
        <dbReference type="ARBA" id="ARBA00001946"/>
    </source>
</evidence>
<evidence type="ECO:0000256" key="7">
    <source>
        <dbReference type="ARBA" id="ARBA00022475"/>
    </source>
</evidence>
<evidence type="ECO:0000256" key="15">
    <source>
        <dbReference type="ARBA" id="ARBA00032605"/>
    </source>
</evidence>
<evidence type="ECO:0000313" key="21">
    <source>
        <dbReference type="Proteomes" id="UP000236333"/>
    </source>
</evidence>
<evidence type="ECO:0000256" key="5">
    <source>
        <dbReference type="ARBA" id="ARBA00013200"/>
    </source>
</evidence>
<feature type="transmembrane region" description="Helical" evidence="19">
    <location>
        <begin position="294"/>
        <end position="314"/>
    </location>
</feature>
<feature type="transmembrane region" description="Helical" evidence="19">
    <location>
        <begin position="189"/>
        <end position="213"/>
    </location>
</feature>
<protein>
    <recommendedName>
        <fullName evidence="6">Adenosylcobinamide-GDP ribazoletransferase</fullName>
        <ecNumber evidence="5">2.7.8.26</ecNumber>
    </recommendedName>
    <alternativeName>
        <fullName evidence="16">Cobalamin synthase</fullName>
    </alternativeName>
    <alternativeName>
        <fullName evidence="15">Cobalamin-5'-phosphate synthase</fullName>
    </alternativeName>
</protein>
<reference evidence="20 21" key="1">
    <citation type="journal article" date="2017" name="Mol. Biol. Evol.">
        <title>The 4-celled Tetrabaena socialis nuclear genome reveals the essential components for genetic control of cell number at the origin of multicellularity in the volvocine lineage.</title>
        <authorList>
            <person name="Featherston J."/>
            <person name="Arakaki Y."/>
            <person name="Hanschen E.R."/>
            <person name="Ferris P.J."/>
            <person name="Michod R.E."/>
            <person name="Olson B.J.S.C."/>
            <person name="Nozaki H."/>
            <person name="Durand P.M."/>
        </authorList>
    </citation>
    <scope>NUCLEOTIDE SEQUENCE [LARGE SCALE GENOMIC DNA]</scope>
    <source>
        <strain evidence="20 21">NIES-571</strain>
    </source>
</reference>
<dbReference type="InterPro" id="IPR003805">
    <property type="entry name" value="CobS"/>
</dbReference>
<dbReference type="UniPathway" id="UPA00148">
    <property type="reaction ID" value="UER00238"/>
</dbReference>
<evidence type="ECO:0000256" key="17">
    <source>
        <dbReference type="ARBA" id="ARBA00048623"/>
    </source>
</evidence>
<dbReference type="Pfam" id="PF02654">
    <property type="entry name" value="CobS"/>
    <property type="match status" value="1"/>
</dbReference>
<evidence type="ECO:0000256" key="19">
    <source>
        <dbReference type="SAM" id="Phobius"/>
    </source>
</evidence>
<comment type="pathway">
    <text evidence="3">Cofactor biosynthesis; adenosylcobalamin biosynthesis; adenosylcobalamin from cob(II)yrinate a,c-diamide: step 7/7.</text>
</comment>
<proteinExistence type="inferred from homology"/>
<accession>A0A2J7ZUN4</accession>
<evidence type="ECO:0000256" key="4">
    <source>
        <dbReference type="ARBA" id="ARBA00010561"/>
    </source>
</evidence>
<keyword evidence="7" id="KW-1003">Cell membrane</keyword>
<feature type="transmembrane region" description="Helical" evidence="19">
    <location>
        <begin position="219"/>
        <end position="246"/>
    </location>
</feature>
<comment type="subcellular location">
    <subcellularLocation>
        <location evidence="2">Cell membrane</location>
        <topology evidence="2">Multi-pass membrane protein</topology>
    </subcellularLocation>
</comment>
<evidence type="ECO:0000256" key="16">
    <source>
        <dbReference type="ARBA" id="ARBA00032853"/>
    </source>
</evidence>
<evidence type="ECO:0000256" key="13">
    <source>
        <dbReference type="ARBA" id="ARBA00023136"/>
    </source>
</evidence>